<dbReference type="GO" id="GO:0000166">
    <property type="term" value="F:nucleotide binding"/>
    <property type="evidence" value="ECO:0007669"/>
    <property type="project" value="UniProtKB-KW"/>
</dbReference>
<dbReference type="OrthoDB" id="10064708at2759"/>
<feature type="binding site" evidence="10">
    <location>
        <position position="163"/>
    </location>
    <ligand>
        <name>(6S)-NADPHX</name>
        <dbReference type="ChEBI" id="CHEBI:64076"/>
    </ligand>
</feature>
<comment type="cofactor">
    <cofactor evidence="10">
        <name>K(+)</name>
        <dbReference type="ChEBI" id="CHEBI:29103"/>
    </cofactor>
    <text evidence="10">Binds 1 potassium ion per subunit.</text>
</comment>
<evidence type="ECO:0000259" key="11">
    <source>
        <dbReference type="PROSITE" id="PS51385"/>
    </source>
</evidence>
<protein>
    <recommendedName>
        <fullName evidence="3 10">NAD(P)H-hydrate epimerase</fullName>
        <ecNumber evidence="3 10">5.1.99.6</ecNumber>
    </recommendedName>
    <alternativeName>
        <fullName evidence="10">NAD(P)HX epimerase</fullName>
    </alternativeName>
</protein>
<dbReference type="Proteomes" id="UP000243797">
    <property type="component" value="Unassembled WGS sequence"/>
</dbReference>
<dbReference type="Pfam" id="PF03853">
    <property type="entry name" value="YjeF_N"/>
    <property type="match status" value="1"/>
</dbReference>
<keyword evidence="6" id="KW-0521">NADP</keyword>
<dbReference type="FunCoup" id="A0A2K1QZ43">
    <property type="interactions" value="242"/>
</dbReference>
<comment type="function">
    <text evidence="10">Catalyzes the epimerization of the S- and R-forms of NAD(P)HX, a damaged form of NAD(P)H that is a result of enzymatic or heat-dependent hydration. This is a prerequisite for the S-specific NAD(P)H-hydrate dehydratase to allow the repair of both epimers of NAD(P)HX.</text>
</comment>
<comment type="catalytic activity">
    <reaction evidence="2 10">
        <text>(6R)-NADPHX = (6S)-NADPHX</text>
        <dbReference type="Rhea" id="RHEA:32227"/>
        <dbReference type="ChEBI" id="CHEBI:64076"/>
        <dbReference type="ChEBI" id="CHEBI:64077"/>
        <dbReference type="EC" id="5.1.99.6"/>
    </reaction>
</comment>
<dbReference type="PANTHER" id="PTHR13232">
    <property type="entry name" value="NAD(P)H-HYDRATE EPIMERASE"/>
    <property type="match status" value="1"/>
</dbReference>
<name>A0A2K1QZ43_9PEZI</name>
<feature type="domain" description="YjeF N-terminal" evidence="11">
    <location>
        <begin position="11"/>
        <end position="224"/>
    </location>
</feature>
<dbReference type="EC" id="5.1.99.6" evidence="3 10"/>
<dbReference type="AlphaFoldDB" id="A0A2K1QZ43"/>
<accession>A0A2K1QZ43</accession>
<dbReference type="HAMAP" id="MF_01966">
    <property type="entry name" value="NADHX_epimerase"/>
    <property type="match status" value="1"/>
</dbReference>
<feature type="binding site" evidence="10">
    <location>
        <begin position="61"/>
        <end position="65"/>
    </location>
    <ligand>
        <name>(6S)-NADPHX</name>
        <dbReference type="ChEBI" id="CHEBI:64076"/>
    </ligand>
</feature>
<evidence type="ECO:0000256" key="6">
    <source>
        <dbReference type="ARBA" id="ARBA00022857"/>
    </source>
</evidence>
<dbReference type="EMBL" id="NKHZ01000025">
    <property type="protein sequence ID" value="PNS20324.1"/>
    <property type="molecule type" value="Genomic_DNA"/>
</dbReference>
<evidence type="ECO:0000256" key="10">
    <source>
        <dbReference type="HAMAP-Rule" id="MF_03159"/>
    </source>
</evidence>
<dbReference type="PANTHER" id="PTHR13232:SF10">
    <property type="entry name" value="NAD(P)H-HYDRATE EPIMERASE"/>
    <property type="match status" value="1"/>
</dbReference>
<comment type="subcellular location">
    <subcellularLocation>
        <location evidence="10">Cytoplasm</location>
    </subcellularLocation>
    <subcellularLocation>
        <location evidence="10">Mitochondrion</location>
    </subcellularLocation>
</comment>
<evidence type="ECO:0000256" key="8">
    <source>
        <dbReference type="ARBA" id="ARBA00023027"/>
    </source>
</evidence>
<dbReference type="GO" id="GO:0052856">
    <property type="term" value="F:NAD(P)HX epimerase activity"/>
    <property type="evidence" value="ECO:0007669"/>
    <property type="project" value="UniProtKB-UniRule"/>
</dbReference>
<organism evidence="12 13">
    <name type="scientific">Sphaceloma murrayae</name>
    <dbReference type="NCBI Taxonomy" id="2082308"/>
    <lineage>
        <taxon>Eukaryota</taxon>
        <taxon>Fungi</taxon>
        <taxon>Dikarya</taxon>
        <taxon>Ascomycota</taxon>
        <taxon>Pezizomycotina</taxon>
        <taxon>Dothideomycetes</taxon>
        <taxon>Dothideomycetidae</taxon>
        <taxon>Myriangiales</taxon>
        <taxon>Elsinoaceae</taxon>
        <taxon>Sphaceloma</taxon>
    </lineage>
</organism>
<evidence type="ECO:0000256" key="9">
    <source>
        <dbReference type="ARBA" id="ARBA00023235"/>
    </source>
</evidence>
<proteinExistence type="inferred from homology"/>
<feature type="binding site" evidence="10">
    <location>
        <position position="166"/>
    </location>
    <ligand>
        <name>K(+)</name>
        <dbReference type="ChEBI" id="CHEBI:29103"/>
    </ligand>
</feature>
<dbReference type="InParanoid" id="A0A2K1QZ43"/>
<comment type="caution">
    <text evidence="12">The sequence shown here is derived from an EMBL/GenBank/DDBJ whole genome shotgun (WGS) entry which is preliminary data.</text>
</comment>
<comment type="caution">
    <text evidence="10">Lacks conserved residue(s) required for the propagation of feature annotation.</text>
</comment>
<evidence type="ECO:0000256" key="3">
    <source>
        <dbReference type="ARBA" id="ARBA00012228"/>
    </source>
</evidence>
<evidence type="ECO:0000256" key="5">
    <source>
        <dbReference type="ARBA" id="ARBA00022741"/>
    </source>
</evidence>
<comment type="similarity">
    <text evidence="10">Belongs to the NnrE/AIBP family.</text>
</comment>
<keyword evidence="10" id="KW-0496">Mitochondrion</keyword>
<dbReference type="InterPro" id="IPR004443">
    <property type="entry name" value="YjeF_N_dom"/>
</dbReference>
<gene>
    <name evidence="12" type="ORF">CAC42_5774</name>
</gene>
<keyword evidence="4 10" id="KW-0479">Metal-binding</keyword>
<keyword evidence="13" id="KW-1185">Reference proteome</keyword>
<evidence type="ECO:0000256" key="4">
    <source>
        <dbReference type="ARBA" id="ARBA00022723"/>
    </source>
</evidence>
<dbReference type="InterPro" id="IPR036652">
    <property type="entry name" value="YjeF_N_dom_sf"/>
</dbReference>
<keyword evidence="8 10" id="KW-0520">NAD</keyword>
<sequence length="243" mass="26356">MALRTLTPQSAAALDADLMGPMRYTLAQLMELAGLSVASATTLLAPASTHPRVLIACGPGNNGGDGLVAARHLHLFGYTTSYFYPKQGRNEHYAALVRQLEDLRVRKVEEEKEGDFDRAVEDADVLVDAVFGFSFKGEVREPWPAVIEKIKAVKGRKLVLAVDAPSGWDVEGGPPAEGPAKGYMPDGLVSLTAPKPLVKWFKGRHWVGGRFLGRELADKYEIDVPDYKGCDQVVEVPVEGGKL</sequence>
<feature type="binding site" evidence="10">
    <location>
        <position position="128"/>
    </location>
    <ligand>
        <name>K(+)</name>
        <dbReference type="ChEBI" id="CHEBI:29103"/>
    </ligand>
</feature>
<dbReference type="SUPFAM" id="SSF64153">
    <property type="entry name" value="YjeF N-terminal domain-like"/>
    <property type="match status" value="1"/>
</dbReference>
<feature type="binding site" evidence="10">
    <location>
        <begin position="132"/>
        <end position="138"/>
    </location>
    <ligand>
        <name>(6S)-NADPHX</name>
        <dbReference type="ChEBI" id="CHEBI:64076"/>
    </ligand>
</feature>
<reference evidence="12 13" key="1">
    <citation type="submission" date="2017-06" db="EMBL/GenBank/DDBJ databases">
        <title>Draft genome sequence of a variant of Elsinoe murrayae.</title>
        <authorList>
            <person name="Cheng Q."/>
        </authorList>
    </citation>
    <scope>NUCLEOTIDE SEQUENCE [LARGE SCALE GENOMIC DNA]</scope>
    <source>
        <strain evidence="12 13">CQ-2017a</strain>
    </source>
</reference>
<dbReference type="Gene3D" id="3.40.50.10260">
    <property type="entry name" value="YjeF N-terminal domain"/>
    <property type="match status" value="1"/>
</dbReference>
<keyword evidence="5 10" id="KW-0547">Nucleotide-binding</keyword>
<dbReference type="PROSITE" id="PS51385">
    <property type="entry name" value="YJEF_N"/>
    <property type="match status" value="1"/>
</dbReference>
<keyword evidence="10" id="KW-0963">Cytoplasm</keyword>
<comment type="catalytic activity">
    <reaction evidence="1 10">
        <text>(6R)-NADHX = (6S)-NADHX</text>
        <dbReference type="Rhea" id="RHEA:32215"/>
        <dbReference type="ChEBI" id="CHEBI:64074"/>
        <dbReference type="ChEBI" id="CHEBI:64075"/>
        <dbReference type="EC" id="5.1.99.6"/>
    </reaction>
</comment>
<evidence type="ECO:0000313" key="12">
    <source>
        <dbReference type="EMBL" id="PNS20324.1"/>
    </source>
</evidence>
<evidence type="ECO:0000256" key="7">
    <source>
        <dbReference type="ARBA" id="ARBA00022958"/>
    </source>
</evidence>
<dbReference type="InterPro" id="IPR032976">
    <property type="entry name" value="YJEFN_prot_NAXE-like"/>
</dbReference>
<dbReference type="GO" id="GO:0046872">
    <property type="term" value="F:metal ion binding"/>
    <property type="evidence" value="ECO:0007669"/>
    <property type="project" value="UniProtKB-KW"/>
</dbReference>
<evidence type="ECO:0000256" key="1">
    <source>
        <dbReference type="ARBA" id="ARBA00000013"/>
    </source>
</evidence>
<dbReference type="STRING" id="2082308.A0A2K1QZ43"/>
<dbReference type="NCBIfam" id="TIGR00197">
    <property type="entry name" value="yjeF_nterm"/>
    <property type="match status" value="1"/>
</dbReference>
<keyword evidence="7 10" id="KW-0630">Potassium</keyword>
<feature type="binding site" evidence="10">
    <location>
        <position position="62"/>
    </location>
    <ligand>
        <name>K(+)</name>
        <dbReference type="ChEBI" id="CHEBI:29103"/>
    </ligand>
</feature>
<keyword evidence="9 10" id="KW-0413">Isomerase</keyword>
<dbReference type="GO" id="GO:0005739">
    <property type="term" value="C:mitochondrion"/>
    <property type="evidence" value="ECO:0007669"/>
    <property type="project" value="UniProtKB-SubCell"/>
</dbReference>
<evidence type="ECO:0000313" key="13">
    <source>
        <dbReference type="Proteomes" id="UP000243797"/>
    </source>
</evidence>
<evidence type="ECO:0000256" key="2">
    <source>
        <dbReference type="ARBA" id="ARBA00000909"/>
    </source>
</evidence>